<comment type="subcellular location">
    <subcellularLocation>
        <location evidence="1">Cell membrane</location>
        <topology evidence="1">Multi-pass membrane protein</topology>
    </subcellularLocation>
</comment>
<dbReference type="InterPro" id="IPR050367">
    <property type="entry name" value="APC_superfamily"/>
</dbReference>
<feature type="transmembrane region" description="Helical" evidence="8">
    <location>
        <begin position="201"/>
        <end position="223"/>
    </location>
</feature>
<feature type="transmembrane region" description="Helical" evidence="8">
    <location>
        <begin position="135"/>
        <end position="154"/>
    </location>
</feature>
<evidence type="ECO:0000256" key="5">
    <source>
        <dbReference type="ARBA" id="ARBA00022692"/>
    </source>
</evidence>
<dbReference type="GO" id="GO:0005886">
    <property type="term" value="C:plasma membrane"/>
    <property type="evidence" value="ECO:0007669"/>
    <property type="project" value="UniProtKB-SubCell"/>
</dbReference>
<dbReference type="Gene3D" id="1.20.1740.10">
    <property type="entry name" value="Amino acid/polyamine transporter I"/>
    <property type="match status" value="1"/>
</dbReference>
<evidence type="ECO:0000256" key="8">
    <source>
        <dbReference type="SAM" id="Phobius"/>
    </source>
</evidence>
<sequence length="439" mass="46755">MTAPRQPASEHAIDAGLKREISRLGFAAMSLNGVIGAGIFALPAVAAQAGLLFSPWLFLICGALIMTVVLSFSRAASFFSHTGGPLAYVGHAFGPFAGFQIGWLFTFSRITAMAANANLLVTYAAWFWEPLGDGLARRAAVSVFIVFLMVVNMIGVRRGVLAMFVFTLLKLIPLSLLVLLGLSQINPEVFVHPGGPEMDGIGGTLLVLMYAFVGFESAVVPAGEARDPRRDIPRALALSVMGITLLYVVIQIVTVSILPDAASSERPLIDVMDLLMGTTGAALMAAGAVFSITGNLSSMMLSGPRMVFAMSRMGSLPAWFGRVHSRWATPTNAIVFIGATGLALALSGSFIWLAAMSTVVRLIVYATCILALPRLEARADADEAPFHLPGGYLIPLAGLATSCWLVWHASLRSWVVTGIFFALGAVFYVMGRRRRGETN</sequence>
<accession>A0AAW9RCN3</accession>
<dbReference type="RefSeq" id="WP_354694446.1">
    <property type="nucleotide sequence ID" value="NZ_JAZHOG010000003.1"/>
</dbReference>
<feature type="transmembrane region" description="Helical" evidence="8">
    <location>
        <begin position="413"/>
        <end position="431"/>
    </location>
</feature>
<feature type="transmembrane region" description="Helical" evidence="8">
    <location>
        <begin position="24"/>
        <end position="47"/>
    </location>
</feature>
<gene>
    <name evidence="10" type="ORF">V3330_05780</name>
</gene>
<evidence type="ECO:0000313" key="11">
    <source>
        <dbReference type="Proteomes" id="UP001359886"/>
    </source>
</evidence>
<feature type="transmembrane region" description="Helical" evidence="8">
    <location>
        <begin position="278"/>
        <end position="302"/>
    </location>
</feature>
<dbReference type="Pfam" id="PF00324">
    <property type="entry name" value="AA_permease"/>
    <property type="match status" value="1"/>
</dbReference>
<evidence type="ECO:0000313" key="10">
    <source>
        <dbReference type="EMBL" id="MEJ8567129.1"/>
    </source>
</evidence>
<evidence type="ECO:0000256" key="2">
    <source>
        <dbReference type="ARBA" id="ARBA00008220"/>
    </source>
</evidence>
<evidence type="ECO:0000256" key="1">
    <source>
        <dbReference type="ARBA" id="ARBA00004651"/>
    </source>
</evidence>
<feature type="transmembrane region" description="Helical" evidence="8">
    <location>
        <begin position="350"/>
        <end position="372"/>
    </location>
</feature>
<dbReference type="GO" id="GO:0055085">
    <property type="term" value="P:transmembrane transport"/>
    <property type="evidence" value="ECO:0007669"/>
    <property type="project" value="InterPro"/>
</dbReference>
<protein>
    <recommendedName>
        <fullName evidence="3">Arginine/agmatine antiporter</fullName>
    </recommendedName>
</protein>
<evidence type="ECO:0000256" key="4">
    <source>
        <dbReference type="ARBA" id="ARBA00022475"/>
    </source>
</evidence>
<dbReference type="PANTHER" id="PTHR42770:SF18">
    <property type="entry name" value="ARGININE_AGMATINE ANTIPORTER"/>
    <property type="match status" value="1"/>
</dbReference>
<comment type="caution">
    <text evidence="10">The sequence shown here is derived from an EMBL/GenBank/DDBJ whole genome shotgun (WGS) entry which is preliminary data.</text>
</comment>
<keyword evidence="7 8" id="KW-0472">Membrane</keyword>
<feature type="domain" description="Amino acid permease/ SLC12A" evidence="9">
    <location>
        <begin position="29"/>
        <end position="405"/>
    </location>
</feature>
<dbReference type="Proteomes" id="UP001359886">
    <property type="component" value="Unassembled WGS sequence"/>
</dbReference>
<keyword evidence="4" id="KW-1003">Cell membrane</keyword>
<dbReference type="PIRSF" id="PIRSF006060">
    <property type="entry name" value="AA_transporter"/>
    <property type="match status" value="1"/>
</dbReference>
<reference evidence="10 11" key="1">
    <citation type="submission" date="2024-02" db="EMBL/GenBank/DDBJ databases">
        <title>A novel Wenzhouxiangellaceae bacterium, isolated from coastal sediments.</title>
        <authorList>
            <person name="Du Z.-J."/>
            <person name="Ye Y.-Q."/>
            <person name="Zhang X.-Y."/>
        </authorList>
    </citation>
    <scope>NUCLEOTIDE SEQUENCE [LARGE SCALE GENOMIC DNA]</scope>
    <source>
        <strain evidence="10 11">CH-27</strain>
    </source>
</reference>
<proteinExistence type="inferred from homology"/>
<feature type="transmembrane region" description="Helical" evidence="8">
    <location>
        <begin position="323"/>
        <end position="344"/>
    </location>
</feature>
<evidence type="ECO:0000259" key="9">
    <source>
        <dbReference type="Pfam" id="PF00324"/>
    </source>
</evidence>
<feature type="transmembrane region" description="Helical" evidence="8">
    <location>
        <begin position="384"/>
        <end position="407"/>
    </location>
</feature>
<evidence type="ECO:0000256" key="7">
    <source>
        <dbReference type="ARBA" id="ARBA00023136"/>
    </source>
</evidence>
<name>A0AAW9RCN3_9GAMM</name>
<dbReference type="PANTHER" id="PTHR42770">
    <property type="entry name" value="AMINO ACID TRANSPORTER-RELATED"/>
    <property type="match status" value="1"/>
</dbReference>
<evidence type="ECO:0000256" key="6">
    <source>
        <dbReference type="ARBA" id="ARBA00022989"/>
    </source>
</evidence>
<keyword evidence="5 8" id="KW-0812">Transmembrane</keyword>
<dbReference type="EMBL" id="JAZHOG010000003">
    <property type="protein sequence ID" value="MEJ8567129.1"/>
    <property type="molecule type" value="Genomic_DNA"/>
</dbReference>
<comment type="similarity">
    <text evidence="2">Belongs to the amino acid-polyamine-organocation (APC) superfamily. Basic amino acid/polyamine antiporter (APA) (TC 2.A.3.2) family.</text>
</comment>
<dbReference type="InterPro" id="IPR004841">
    <property type="entry name" value="AA-permease/SLC12A_dom"/>
</dbReference>
<dbReference type="AlphaFoldDB" id="A0AAW9RCN3"/>
<keyword evidence="6 8" id="KW-1133">Transmembrane helix</keyword>
<feature type="transmembrane region" description="Helical" evidence="8">
    <location>
        <begin position="161"/>
        <end position="181"/>
    </location>
</feature>
<organism evidence="10 11">
    <name type="scientific">Elongatibacter sediminis</name>
    <dbReference type="NCBI Taxonomy" id="3119006"/>
    <lineage>
        <taxon>Bacteria</taxon>
        <taxon>Pseudomonadati</taxon>
        <taxon>Pseudomonadota</taxon>
        <taxon>Gammaproteobacteria</taxon>
        <taxon>Chromatiales</taxon>
        <taxon>Wenzhouxiangellaceae</taxon>
        <taxon>Elongatibacter</taxon>
    </lineage>
</organism>
<feature type="transmembrane region" description="Helical" evidence="8">
    <location>
        <begin position="235"/>
        <end position="258"/>
    </location>
</feature>
<evidence type="ECO:0000256" key="3">
    <source>
        <dbReference type="ARBA" id="ARBA00021069"/>
    </source>
</evidence>
<keyword evidence="11" id="KW-1185">Reference proteome</keyword>
<feature type="transmembrane region" description="Helical" evidence="8">
    <location>
        <begin position="85"/>
        <end position="105"/>
    </location>
</feature>
<feature type="transmembrane region" description="Helical" evidence="8">
    <location>
        <begin position="53"/>
        <end position="73"/>
    </location>
</feature>